<dbReference type="Proteomes" id="UP001281410">
    <property type="component" value="Unassembled WGS sequence"/>
</dbReference>
<accession>A0AAE0A894</accession>
<reference evidence="1" key="1">
    <citation type="journal article" date="2023" name="Plant J.">
        <title>Genome sequences and population genomics provide insights into the demographic history, inbreeding, and mutation load of two 'living fossil' tree species of Dipteronia.</title>
        <authorList>
            <person name="Feng Y."/>
            <person name="Comes H.P."/>
            <person name="Chen J."/>
            <person name="Zhu S."/>
            <person name="Lu R."/>
            <person name="Zhang X."/>
            <person name="Li P."/>
            <person name="Qiu J."/>
            <person name="Olsen K.M."/>
            <person name="Qiu Y."/>
        </authorList>
    </citation>
    <scope>NUCLEOTIDE SEQUENCE</scope>
    <source>
        <strain evidence="1">NBL</strain>
    </source>
</reference>
<dbReference type="EMBL" id="JANJYJ010000006">
    <property type="protein sequence ID" value="KAK3205836.1"/>
    <property type="molecule type" value="Genomic_DNA"/>
</dbReference>
<evidence type="ECO:0000313" key="2">
    <source>
        <dbReference type="Proteomes" id="UP001281410"/>
    </source>
</evidence>
<name>A0AAE0A894_9ROSI</name>
<keyword evidence="2" id="KW-1185">Reference proteome</keyword>
<evidence type="ECO:0000313" key="1">
    <source>
        <dbReference type="EMBL" id="KAK3205836.1"/>
    </source>
</evidence>
<proteinExistence type="predicted"/>
<protein>
    <submittedName>
        <fullName evidence="1">Uncharacterized protein</fullName>
    </submittedName>
</protein>
<comment type="caution">
    <text evidence="1">The sequence shown here is derived from an EMBL/GenBank/DDBJ whole genome shotgun (WGS) entry which is preliminary data.</text>
</comment>
<organism evidence="1 2">
    <name type="scientific">Dipteronia sinensis</name>
    <dbReference type="NCBI Taxonomy" id="43782"/>
    <lineage>
        <taxon>Eukaryota</taxon>
        <taxon>Viridiplantae</taxon>
        <taxon>Streptophyta</taxon>
        <taxon>Embryophyta</taxon>
        <taxon>Tracheophyta</taxon>
        <taxon>Spermatophyta</taxon>
        <taxon>Magnoliopsida</taxon>
        <taxon>eudicotyledons</taxon>
        <taxon>Gunneridae</taxon>
        <taxon>Pentapetalae</taxon>
        <taxon>rosids</taxon>
        <taxon>malvids</taxon>
        <taxon>Sapindales</taxon>
        <taxon>Sapindaceae</taxon>
        <taxon>Hippocastanoideae</taxon>
        <taxon>Acereae</taxon>
        <taxon>Dipteronia</taxon>
    </lineage>
</organism>
<sequence length="176" mass="19853">MKFGSLTTLKLLGLRLFGSTYDVNHDLFLSLLNSENLVLIDFALTSGEIFKIYTPRLFKCVIRNFDSRASPKLKVCISAPRLKLLDINNMNPLNLEIRQCPTLEKINVRVSTDVTWLDEIDCRIGYIFHLTGDSTKGKFVSYHINSDAALDLNKVTCLHNALVGHICNMFGMLVLS</sequence>
<gene>
    <name evidence="1" type="ORF">Dsin_019882</name>
</gene>
<dbReference type="AlphaFoldDB" id="A0AAE0A894"/>